<dbReference type="PANTHER" id="PTHR20982:SF3">
    <property type="entry name" value="MITOCHONDRIAL RIBOSOME RECYCLING FACTOR PSEUDO 1"/>
    <property type="match status" value="1"/>
</dbReference>
<dbReference type="PANTHER" id="PTHR20982">
    <property type="entry name" value="RIBOSOME RECYCLING FACTOR"/>
    <property type="match status" value="1"/>
</dbReference>
<dbReference type="Pfam" id="PF01765">
    <property type="entry name" value="RRF"/>
    <property type="match status" value="1"/>
</dbReference>
<dbReference type="AlphaFoldDB" id="A0A7I8D5E2"/>
<dbReference type="FunFam" id="3.30.1360.40:FF:000001">
    <property type="entry name" value="Ribosome-recycling factor"/>
    <property type="match status" value="1"/>
</dbReference>
<evidence type="ECO:0000313" key="7">
    <source>
        <dbReference type="EMBL" id="BCJ85295.1"/>
    </source>
</evidence>
<sequence length="185" mass="20834">MTVDVLKQMDERMDKAIVSLKREFATLRAGRANPAILDKITVDYYGTATPLNQVGSVTAPEPRLLVITPWDKSVLSEIEKAIQKSDLGLTPTNDGVVIRIAIPALTEQRRQELAKMARKMAEEARVAVRNIRRDSNEDIKKLEKSGDISEDESRRTQEKIQATTDRYVAEIDKLLAAKEQEIMEV</sequence>
<keyword evidence="3 5" id="KW-0963">Cytoplasm</keyword>
<dbReference type="SUPFAM" id="SSF55194">
    <property type="entry name" value="Ribosome recycling factor, RRF"/>
    <property type="match status" value="1"/>
</dbReference>
<dbReference type="FunFam" id="1.10.132.20:FF:000001">
    <property type="entry name" value="Ribosome-recycling factor"/>
    <property type="match status" value="1"/>
</dbReference>
<gene>
    <name evidence="5 7" type="primary">frr</name>
    <name evidence="7" type="ORF">skT53_02800</name>
</gene>
<name>A0A7I8D5E2_9BACL</name>
<keyword evidence="8" id="KW-1185">Reference proteome</keyword>
<evidence type="ECO:0000256" key="1">
    <source>
        <dbReference type="ARBA" id="ARBA00004496"/>
    </source>
</evidence>
<organism evidence="7 8">
    <name type="scientific">Effusibacillus dendaii</name>
    <dbReference type="NCBI Taxonomy" id="2743772"/>
    <lineage>
        <taxon>Bacteria</taxon>
        <taxon>Bacillati</taxon>
        <taxon>Bacillota</taxon>
        <taxon>Bacilli</taxon>
        <taxon>Bacillales</taxon>
        <taxon>Alicyclobacillaceae</taxon>
        <taxon>Effusibacillus</taxon>
    </lineage>
</organism>
<dbReference type="GO" id="GO:0005737">
    <property type="term" value="C:cytoplasm"/>
    <property type="evidence" value="ECO:0007669"/>
    <property type="project" value="UniProtKB-SubCell"/>
</dbReference>
<protein>
    <recommendedName>
        <fullName evidence="5">Ribosome-recycling factor</fullName>
        <shortName evidence="5">RRF</shortName>
    </recommendedName>
    <alternativeName>
        <fullName evidence="5">Ribosome-releasing factor</fullName>
    </alternativeName>
</protein>
<dbReference type="RefSeq" id="WP_200759436.1">
    <property type="nucleotide sequence ID" value="NZ_AP023366.1"/>
</dbReference>
<dbReference type="CDD" id="cd00520">
    <property type="entry name" value="RRF"/>
    <property type="match status" value="1"/>
</dbReference>
<dbReference type="InterPro" id="IPR036191">
    <property type="entry name" value="RRF_sf"/>
</dbReference>
<dbReference type="InterPro" id="IPR023584">
    <property type="entry name" value="Ribosome_recyc_fac_dom"/>
</dbReference>
<keyword evidence="4 5" id="KW-0648">Protein biosynthesis</keyword>
<comment type="function">
    <text evidence="5">Responsible for the release of ribosomes from messenger RNA at the termination of protein biosynthesis. May increase the efficiency of translation by recycling ribosomes from one round of translation to another.</text>
</comment>
<evidence type="ECO:0000256" key="4">
    <source>
        <dbReference type="ARBA" id="ARBA00022917"/>
    </source>
</evidence>
<dbReference type="GO" id="GO:0043023">
    <property type="term" value="F:ribosomal large subunit binding"/>
    <property type="evidence" value="ECO:0007669"/>
    <property type="project" value="TreeGrafter"/>
</dbReference>
<reference evidence="7 8" key="1">
    <citation type="submission" date="2020-08" db="EMBL/GenBank/DDBJ databases">
        <title>Complete Genome Sequence of Effusibacillus dendaii Strain skT53, Isolated from Farmland soil.</title>
        <authorList>
            <person name="Konishi T."/>
            <person name="Kawasaki H."/>
        </authorList>
    </citation>
    <scope>NUCLEOTIDE SEQUENCE [LARGE SCALE GENOMIC DNA]</scope>
    <source>
        <strain evidence="8">skT53</strain>
    </source>
</reference>
<evidence type="ECO:0000313" key="8">
    <source>
        <dbReference type="Proteomes" id="UP000593802"/>
    </source>
</evidence>
<dbReference type="Gene3D" id="1.10.132.20">
    <property type="entry name" value="Ribosome-recycling factor"/>
    <property type="match status" value="1"/>
</dbReference>
<dbReference type="EMBL" id="AP023366">
    <property type="protein sequence ID" value="BCJ85295.1"/>
    <property type="molecule type" value="Genomic_DNA"/>
</dbReference>
<dbReference type="NCBIfam" id="TIGR00496">
    <property type="entry name" value="frr"/>
    <property type="match status" value="1"/>
</dbReference>
<feature type="domain" description="Ribosome recycling factor" evidence="6">
    <location>
        <begin position="20"/>
        <end position="183"/>
    </location>
</feature>
<dbReference type="Proteomes" id="UP000593802">
    <property type="component" value="Chromosome"/>
</dbReference>
<evidence type="ECO:0000256" key="3">
    <source>
        <dbReference type="ARBA" id="ARBA00022490"/>
    </source>
</evidence>
<proteinExistence type="inferred from homology"/>
<evidence type="ECO:0000256" key="5">
    <source>
        <dbReference type="HAMAP-Rule" id="MF_00040"/>
    </source>
</evidence>
<dbReference type="Gene3D" id="3.30.1360.40">
    <property type="match status" value="1"/>
</dbReference>
<evidence type="ECO:0000259" key="6">
    <source>
        <dbReference type="Pfam" id="PF01765"/>
    </source>
</evidence>
<comment type="subcellular location">
    <subcellularLocation>
        <location evidence="1 5">Cytoplasm</location>
    </subcellularLocation>
</comment>
<dbReference type="HAMAP" id="MF_00040">
    <property type="entry name" value="RRF"/>
    <property type="match status" value="1"/>
</dbReference>
<accession>A0A7I8D5E2</accession>
<dbReference type="InterPro" id="IPR002661">
    <property type="entry name" value="Ribosome_recyc_fac"/>
</dbReference>
<comment type="similarity">
    <text evidence="2 5">Belongs to the RRF family.</text>
</comment>
<evidence type="ECO:0000256" key="2">
    <source>
        <dbReference type="ARBA" id="ARBA00005912"/>
    </source>
</evidence>
<dbReference type="GO" id="GO:0006415">
    <property type="term" value="P:translational termination"/>
    <property type="evidence" value="ECO:0007669"/>
    <property type="project" value="UniProtKB-UniRule"/>
</dbReference>
<dbReference type="KEGG" id="eff:skT53_02800"/>